<dbReference type="EMBL" id="LAZR01033459">
    <property type="protein sequence ID" value="KKL48016.1"/>
    <property type="molecule type" value="Genomic_DNA"/>
</dbReference>
<sequence length="56" mass="6501">MAKQLVHPGDRVYYRPIHGIEKEVVIHSFAQNDANLVIVHYKEGMKVIRKTVRLSD</sequence>
<name>A0A0F9D2R1_9ZZZZ</name>
<protein>
    <recommendedName>
        <fullName evidence="2">Hypervirulence associated protein TUDOR domain-containing protein</fullName>
    </recommendedName>
</protein>
<evidence type="ECO:0000313" key="1">
    <source>
        <dbReference type="EMBL" id="KKL48016.1"/>
    </source>
</evidence>
<feature type="non-terminal residue" evidence="1">
    <location>
        <position position="56"/>
    </location>
</feature>
<gene>
    <name evidence="1" type="ORF">LCGC14_2329710</name>
</gene>
<comment type="caution">
    <text evidence="1">The sequence shown here is derived from an EMBL/GenBank/DDBJ whole genome shotgun (WGS) entry which is preliminary data.</text>
</comment>
<proteinExistence type="predicted"/>
<organism evidence="1">
    <name type="scientific">marine sediment metagenome</name>
    <dbReference type="NCBI Taxonomy" id="412755"/>
    <lineage>
        <taxon>unclassified sequences</taxon>
        <taxon>metagenomes</taxon>
        <taxon>ecological metagenomes</taxon>
    </lineage>
</organism>
<accession>A0A0F9D2R1</accession>
<evidence type="ECO:0008006" key="2">
    <source>
        <dbReference type="Google" id="ProtNLM"/>
    </source>
</evidence>
<dbReference type="AlphaFoldDB" id="A0A0F9D2R1"/>
<reference evidence="1" key="1">
    <citation type="journal article" date="2015" name="Nature">
        <title>Complex archaea that bridge the gap between prokaryotes and eukaryotes.</title>
        <authorList>
            <person name="Spang A."/>
            <person name="Saw J.H."/>
            <person name="Jorgensen S.L."/>
            <person name="Zaremba-Niedzwiedzka K."/>
            <person name="Martijn J."/>
            <person name="Lind A.E."/>
            <person name="van Eijk R."/>
            <person name="Schleper C."/>
            <person name="Guy L."/>
            <person name="Ettema T.J."/>
        </authorList>
    </citation>
    <scope>NUCLEOTIDE SEQUENCE</scope>
</reference>